<name>A0A9W8HBI7_9FUNG</name>
<comment type="caution">
    <text evidence="2">The sequence shown here is derived from an EMBL/GenBank/DDBJ whole genome shotgun (WGS) entry which is preliminary data.</text>
</comment>
<feature type="region of interest" description="Disordered" evidence="1">
    <location>
        <begin position="441"/>
        <end position="511"/>
    </location>
</feature>
<proteinExistence type="predicted"/>
<feature type="region of interest" description="Disordered" evidence="1">
    <location>
        <begin position="56"/>
        <end position="82"/>
    </location>
</feature>
<evidence type="ECO:0000313" key="2">
    <source>
        <dbReference type="EMBL" id="KAJ2781984.1"/>
    </source>
</evidence>
<feature type="compositionally biased region" description="Acidic residues" evidence="1">
    <location>
        <begin position="158"/>
        <end position="171"/>
    </location>
</feature>
<feature type="compositionally biased region" description="Low complexity" evidence="1">
    <location>
        <begin position="279"/>
        <end position="295"/>
    </location>
</feature>
<dbReference type="AlphaFoldDB" id="A0A9W8HBI7"/>
<feature type="compositionally biased region" description="Polar residues" evidence="1">
    <location>
        <begin position="353"/>
        <end position="367"/>
    </location>
</feature>
<feature type="region of interest" description="Disordered" evidence="1">
    <location>
        <begin position="617"/>
        <end position="645"/>
    </location>
</feature>
<reference evidence="2" key="1">
    <citation type="submission" date="2022-07" db="EMBL/GenBank/DDBJ databases">
        <title>Phylogenomic reconstructions and comparative analyses of Kickxellomycotina fungi.</title>
        <authorList>
            <person name="Reynolds N.K."/>
            <person name="Stajich J.E."/>
            <person name="Barry K."/>
            <person name="Grigoriev I.V."/>
            <person name="Crous P."/>
            <person name="Smith M.E."/>
        </authorList>
    </citation>
    <scope>NUCLEOTIDE SEQUENCE</scope>
    <source>
        <strain evidence="2">NBRC 105414</strain>
    </source>
</reference>
<feature type="compositionally biased region" description="Polar residues" evidence="1">
    <location>
        <begin position="466"/>
        <end position="478"/>
    </location>
</feature>
<feature type="compositionally biased region" description="Low complexity" evidence="1">
    <location>
        <begin position="485"/>
        <end position="494"/>
    </location>
</feature>
<keyword evidence="3" id="KW-1185">Reference proteome</keyword>
<feature type="region of interest" description="Disordered" evidence="1">
    <location>
        <begin position="565"/>
        <end position="594"/>
    </location>
</feature>
<feature type="compositionally biased region" description="Low complexity" evidence="1">
    <location>
        <begin position="65"/>
        <end position="76"/>
    </location>
</feature>
<dbReference type="Proteomes" id="UP001140217">
    <property type="component" value="Unassembled WGS sequence"/>
</dbReference>
<feature type="region of interest" description="Disordered" evidence="1">
    <location>
        <begin position="187"/>
        <end position="404"/>
    </location>
</feature>
<evidence type="ECO:0000256" key="1">
    <source>
        <dbReference type="SAM" id="MobiDB-lite"/>
    </source>
</evidence>
<sequence>MPTERAQGRCAAPPHIAMNYDGWLYDGQPRDEKLYDERLYGEKLYGERLYDGLLRDGAGPAQHLQSQQQQQQQQQQPAAVAGDPAVLGRMKGLEDAIALVKSSLDNHASSYYSVASQIAELNARIGRLGIQDRPLALEPGAWEDTASSPVPLGSRDDNDNDDDDNNNDDDGQYTRIQEMISTLIKDADSALGSRTRGTRHCRRRRPLLRDMHAVAEPGASASSGLDDAPTLVGDASTECAPRSMPEARPQSSAARLRPRPQESVNRMHAPRPSSALGVASPTPRSRSLLPRSTLRSARHWHGSACDPAEADDESDSDHSAFSSSIRRRGGGGRQPHSYQSPNMRSFGRYRSGTCDSAPSNSSETCVSPGNRLSREFQPMPMPPVHDVPLAHGLHDLGAPDGGASTTHDFPRLACHGRPQRQSFYAPGGLMLHQAALLRHQSRSPAMPAAEHDAYGQKGQRGRARSNTHSGEVSPTATRSADGMEGSVSDVADGGSSPGGPPHMAAVSSSSSRSTGASGLLNMVGLLYWTLLFTLGALMLDSFLCQTAGKRVVGAVEGISRAEAGVSPDAAGEGASERQQRRPRRAGGAGRAAESEPIGLASAVGRLVRWYVESPELPGAAAQPAHPRSLRARKASASRGSFKHID</sequence>
<gene>
    <name evidence="2" type="ORF">H4R18_002540</name>
</gene>
<feature type="compositionally biased region" description="Basic residues" evidence="1">
    <location>
        <begin position="196"/>
        <end position="206"/>
    </location>
</feature>
<dbReference type="OrthoDB" id="2418712at2759"/>
<evidence type="ECO:0000313" key="3">
    <source>
        <dbReference type="Proteomes" id="UP001140217"/>
    </source>
</evidence>
<accession>A0A9W8HBI7</accession>
<feature type="region of interest" description="Disordered" evidence="1">
    <location>
        <begin position="139"/>
        <end position="172"/>
    </location>
</feature>
<dbReference type="EMBL" id="JANBUL010000086">
    <property type="protein sequence ID" value="KAJ2781984.1"/>
    <property type="molecule type" value="Genomic_DNA"/>
</dbReference>
<protein>
    <submittedName>
        <fullName evidence="2">Uncharacterized protein</fullName>
    </submittedName>
</protein>
<organism evidence="2 3">
    <name type="scientific">Coemansia javaensis</name>
    <dbReference type="NCBI Taxonomy" id="2761396"/>
    <lineage>
        <taxon>Eukaryota</taxon>
        <taxon>Fungi</taxon>
        <taxon>Fungi incertae sedis</taxon>
        <taxon>Zoopagomycota</taxon>
        <taxon>Kickxellomycotina</taxon>
        <taxon>Kickxellomycetes</taxon>
        <taxon>Kickxellales</taxon>
        <taxon>Kickxellaceae</taxon>
        <taxon>Coemansia</taxon>
    </lineage>
</organism>